<feature type="binding site" evidence="8">
    <location>
        <position position="83"/>
    </location>
    <ligand>
        <name>substrate</name>
    </ligand>
</feature>
<feature type="compositionally biased region" description="Low complexity" evidence="9">
    <location>
        <begin position="153"/>
        <end position="171"/>
    </location>
</feature>
<evidence type="ECO:0000256" key="2">
    <source>
        <dbReference type="ARBA" id="ARBA00004902"/>
    </source>
</evidence>
<feature type="binding site" evidence="8">
    <location>
        <position position="77"/>
    </location>
    <ligand>
        <name>substrate</name>
    </ligand>
</feature>
<dbReference type="CDD" id="cd00466">
    <property type="entry name" value="DHQase_II"/>
    <property type="match status" value="1"/>
</dbReference>
<keyword evidence="6 8" id="KW-0057">Aromatic amino acid biosynthesis</keyword>
<dbReference type="AlphaFoldDB" id="A0A6I4NXH9"/>
<dbReference type="Gene3D" id="3.40.50.9100">
    <property type="entry name" value="Dehydroquinase, class II"/>
    <property type="match status" value="1"/>
</dbReference>
<dbReference type="InterPro" id="IPR018509">
    <property type="entry name" value="DHquinase_II_CS"/>
</dbReference>
<dbReference type="EC" id="4.2.1.10" evidence="5 8"/>
<dbReference type="GO" id="GO:0009073">
    <property type="term" value="P:aromatic amino acid family biosynthetic process"/>
    <property type="evidence" value="ECO:0007669"/>
    <property type="project" value="UniProtKB-KW"/>
</dbReference>
<dbReference type="SUPFAM" id="SSF52304">
    <property type="entry name" value="Type II 3-dehydroquinate dehydratase"/>
    <property type="match status" value="1"/>
</dbReference>
<accession>A0A6I4NXH9</accession>
<organism evidence="10 11">
    <name type="scientific">Agromyces seonyuensis</name>
    <dbReference type="NCBI Taxonomy" id="2662446"/>
    <lineage>
        <taxon>Bacteria</taxon>
        <taxon>Bacillati</taxon>
        <taxon>Actinomycetota</taxon>
        <taxon>Actinomycetes</taxon>
        <taxon>Micrococcales</taxon>
        <taxon>Microbacteriaceae</taxon>
        <taxon>Agromyces</taxon>
    </lineage>
</organism>
<name>A0A6I4NXH9_9MICO</name>
<evidence type="ECO:0000256" key="5">
    <source>
        <dbReference type="ARBA" id="ARBA00012060"/>
    </source>
</evidence>
<dbReference type="GO" id="GO:0008652">
    <property type="term" value="P:amino acid biosynthetic process"/>
    <property type="evidence" value="ECO:0007669"/>
    <property type="project" value="UniProtKB-KW"/>
</dbReference>
<dbReference type="UniPathway" id="UPA00053">
    <property type="reaction ID" value="UER00086"/>
</dbReference>
<evidence type="ECO:0000256" key="3">
    <source>
        <dbReference type="ARBA" id="ARBA00011037"/>
    </source>
</evidence>
<evidence type="ECO:0000256" key="7">
    <source>
        <dbReference type="ARBA" id="ARBA00023239"/>
    </source>
</evidence>
<feature type="binding site" evidence="8">
    <location>
        <begin position="104"/>
        <end position="105"/>
    </location>
    <ligand>
        <name>substrate</name>
    </ligand>
</feature>
<dbReference type="RefSeq" id="WP_160422502.1">
    <property type="nucleotide sequence ID" value="NZ_WSTA01000003.1"/>
</dbReference>
<evidence type="ECO:0000256" key="4">
    <source>
        <dbReference type="ARBA" id="ARBA00011193"/>
    </source>
</evidence>
<dbReference type="InterPro" id="IPR036441">
    <property type="entry name" value="DHquinase_II_sf"/>
</dbReference>
<feature type="binding site" evidence="8">
    <location>
        <position position="90"/>
    </location>
    <ligand>
        <name>substrate</name>
    </ligand>
</feature>
<evidence type="ECO:0000256" key="6">
    <source>
        <dbReference type="ARBA" id="ARBA00023141"/>
    </source>
</evidence>
<comment type="pathway">
    <text evidence="2 8">Metabolic intermediate biosynthesis; chorismate biosynthesis; chorismate from D-erythrose 4-phosphate and phosphoenolpyruvate: step 3/7.</text>
</comment>
<evidence type="ECO:0000256" key="8">
    <source>
        <dbReference type="HAMAP-Rule" id="MF_00169"/>
    </source>
</evidence>
<evidence type="ECO:0000256" key="9">
    <source>
        <dbReference type="SAM" id="MobiDB-lite"/>
    </source>
</evidence>
<dbReference type="HAMAP" id="MF_00169">
    <property type="entry name" value="AroQ"/>
    <property type="match status" value="1"/>
</dbReference>
<dbReference type="GO" id="GO:0003855">
    <property type="term" value="F:3-dehydroquinate dehydratase activity"/>
    <property type="evidence" value="ECO:0007669"/>
    <property type="project" value="UniProtKB-UniRule"/>
</dbReference>
<dbReference type="PANTHER" id="PTHR21272:SF3">
    <property type="entry name" value="CATABOLIC 3-DEHYDROQUINASE"/>
    <property type="match status" value="1"/>
</dbReference>
<dbReference type="EMBL" id="WSTA01000003">
    <property type="protein sequence ID" value="MWB97225.1"/>
    <property type="molecule type" value="Genomic_DNA"/>
</dbReference>
<feature type="binding site" evidence="8">
    <location>
        <position position="114"/>
    </location>
    <ligand>
        <name>substrate</name>
    </ligand>
</feature>
<comment type="subunit">
    <text evidence="4 8">Homododecamer.</text>
</comment>
<keyword evidence="11" id="KW-1185">Reference proteome</keyword>
<protein>
    <recommendedName>
        <fullName evidence="5 8">3-dehydroquinate dehydratase</fullName>
        <shortName evidence="8">3-dehydroquinase</shortName>
        <ecNumber evidence="5 8">4.2.1.10</ecNumber>
    </recommendedName>
    <alternativeName>
        <fullName evidence="8">Type II DHQase</fullName>
    </alternativeName>
</protein>
<comment type="similarity">
    <text evidence="3 8">Belongs to the type-II 3-dehydroquinase family.</text>
</comment>
<dbReference type="NCBIfam" id="NF003806">
    <property type="entry name" value="PRK05395.1-3"/>
    <property type="match status" value="1"/>
</dbReference>
<feature type="active site" description="Proton acceptor" evidence="8">
    <location>
        <position position="26"/>
    </location>
</feature>
<reference evidence="10 11" key="1">
    <citation type="submission" date="2019-12" db="EMBL/GenBank/DDBJ databases">
        <authorList>
            <person name="Kim Y.S."/>
        </authorList>
    </citation>
    <scope>NUCLEOTIDE SEQUENCE [LARGE SCALE GENOMIC DNA]</scope>
    <source>
        <strain evidence="10 11">MMS17-SY077</strain>
    </source>
</reference>
<comment type="caution">
    <text evidence="10">The sequence shown here is derived from an EMBL/GenBank/DDBJ whole genome shotgun (WGS) entry which is preliminary data.</text>
</comment>
<keyword evidence="7 8" id="KW-0456">Lyase</keyword>
<evidence type="ECO:0000313" key="11">
    <source>
        <dbReference type="Proteomes" id="UP000438182"/>
    </source>
</evidence>
<gene>
    <name evidence="8 10" type="primary">aroQ</name>
    <name evidence="10" type="ORF">GB864_01425</name>
</gene>
<dbReference type="PROSITE" id="PS01029">
    <property type="entry name" value="DEHYDROQUINASE_II"/>
    <property type="match status" value="1"/>
</dbReference>
<dbReference type="NCBIfam" id="NF003805">
    <property type="entry name" value="PRK05395.1-2"/>
    <property type="match status" value="1"/>
</dbReference>
<dbReference type="NCBIfam" id="NF003807">
    <property type="entry name" value="PRK05395.1-4"/>
    <property type="match status" value="1"/>
</dbReference>
<comment type="function">
    <text evidence="8">Catalyzes a trans-dehydration via an enolate intermediate.</text>
</comment>
<evidence type="ECO:0000313" key="10">
    <source>
        <dbReference type="EMBL" id="MWB97225.1"/>
    </source>
</evidence>
<feature type="site" description="Transition state stabilizer" evidence="8">
    <location>
        <position position="21"/>
    </location>
</feature>
<evidence type="ECO:0000256" key="1">
    <source>
        <dbReference type="ARBA" id="ARBA00001864"/>
    </source>
</evidence>
<dbReference type="InterPro" id="IPR001874">
    <property type="entry name" value="DHquinase_II"/>
</dbReference>
<sequence>MTTSHRILVLNGPNLNLLGTRQPHLYGAETLADVEARCRAVAEETGARIDFHQSNHEGVLIDLVQTARTDFDAVVINPGGYTHTSIALMDALLAIDTPVVEVHVTNVHRREEFRRHSYVSLAATAVFAGAGLDGYEFAIRHLVRLLAAAPRTSTPDAPRAARPSAPASAAPGVASITRLAR</sequence>
<dbReference type="GO" id="GO:0019631">
    <property type="term" value="P:quinate catabolic process"/>
    <property type="evidence" value="ECO:0007669"/>
    <property type="project" value="TreeGrafter"/>
</dbReference>
<comment type="catalytic activity">
    <reaction evidence="1 8">
        <text>3-dehydroquinate = 3-dehydroshikimate + H2O</text>
        <dbReference type="Rhea" id="RHEA:21096"/>
        <dbReference type="ChEBI" id="CHEBI:15377"/>
        <dbReference type="ChEBI" id="CHEBI:16630"/>
        <dbReference type="ChEBI" id="CHEBI:32364"/>
        <dbReference type="EC" id="4.2.1.10"/>
    </reaction>
</comment>
<dbReference type="Proteomes" id="UP000438182">
    <property type="component" value="Unassembled WGS sequence"/>
</dbReference>
<feature type="active site" description="Proton donor" evidence="8">
    <location>
        <position position="103"/>
    </location>
</feature>
<dbReference type="Pfam" id="PF01220">
    <property type="entry name" value="DHquinase_II"/>
    <property type="match status" value="1"/>
</dbReference>
<dbReference type="NCBIfam" id="TIGR01088">
    <property type="entry name" value="aroQ"/>
    <property type="match status" value="1"/>
</dbReference>
<dbReference type="PANTHER" id="PTHR21272">
    <property type="entry name" value="CATABOLIC 3-DEHYDROQUINASE"/>
    <property type="match status" value="1"/>
</dbReference>
<keyword evidence="8" id="KW-0028">Amino-acid biosynthesis</keyword>
<feature type="region of interest" description="Disordered" evidence="9">
    <location>
        <begin position="153"/>
        <end position="174"/>
    </location>
</feature>
<proteinExistence type="inferred from homology"/>
<dbReference type="GO" id="GO:0009423">
    <property type="term" value="P:chorismate biosynthetic process"/>
    <property type="evidence" value="ECO:0007669"/>
    <property type="project" value="UniProtKB-UniRule"/>
</dbReference>